<evidence type="ECO:0000313" key="14">
    <source>
        <dbReference type="EMBL" id="SUV17572.1"/>
    </source>
</evidence>
<proteinExistence type="predicted"/>
<dbReference type="EC" id="3.6.3.-" evidence="14"/>
<protein>
    <submittedName>
        <fullName evidence="14">ABC transporter ATP-binding/permease</fullName>
        <ecNumber evidence="14">3.6.3.-</ecNumber>
    </submittedName>
    <submittedName>
        <fullName evidence="13">Multidrug ABC transporter ATP-binding protein</fullName>
    </submittedName>
</protein>
<evidence type="ECO:0000313" key="15">
    <source>
        <dbReference type="Proteomes" id="UP000238825"/>
    </source>
</evidence>
<keyword evidence="4 10" id="KW-0812">Transmembrane</keyword>
<evidence type="ECO:0000256" key="10">
    <source>
        <dbReference type="SAM" id="Phobius"/>
    </source>
</evidence>
<feature type="transmembrane region" description="Helical" evidence="10">
    <location>
        <begin position="45"/>
        <end position="70"/>
    </location>
</feature>
<dbReference type="Pfam" id="PF00005">
    <property type="entry name" value="ABC_tran"/>
    <property type="match status" value="1"/>
</dbReference>
<evidence type="ECO:0000256" key="5">
    <source>
        <dbReference type="ARBA" id="ARBA00022741"/>
    </source>
</evidence>
<evidence type="ECO:0000256" key="8">
    <source>
        <dbReference type="ARBA" id="ARBA00023136"/>
    </source>
</evidence>
<dbReference type="PROSITE" id="PS00211">
    <property type="entry name" value="ABC_TRANSPORTER_1"/>
    <property type="match status" value="1"/>
</dbReference>
<dbReference type="Proteomes" id="UP000255295">
    <property type="component" value="Unassembled WGS sequence"/>
</dbReference>
<dbReference type="GO" id="GO:0015421">
    <property type="term" value="F:ABC-type oligopeptide transporter activity"/>
    <property type="evidence" value="ECO:0007669"/>
    <property type="project" value="TreeGrafter"/>
</dbReference>
<evidence type="ECO:0000259" key="12">
    <source>
        <dbReference type="PROSITE" id="PS50929"/>
    </source>
</evidence>
<feature type="region of interest" description="Disordered" evidence="9">
    <location>
        <begin position="1"/>
        <end position="23"/>
    </location>
</feature>
<dbReference type="GO" id="GO:0005524">
    <property type="term" value="F:ATP binding"/>
    <property type="evidence" value="ECO:0007669"/>
    <property type="project" value="UniProtKB-KW"/>
</dbReference>
<dbReference type="GeneID" id="48276591"/>
<evidence type="ECO:0000313" key="16">
    <source>
        <dbReference type="Proteomes" id="UP000255295"/>
    </source>
</evidence>
<dbReference type="PANTHER" id="PTHR43394">
    <property type="entry name" value="ATP-DEPENDENT PERMEASE MDL1, MITOCHONDRIAL"/>
    <property type="match status" value="1"/>
</dbReference>
<keyword evidence="5" id="KW-0547">Nucleotide-binding</keyword>
<evidence type="ECO:0000256" key="7">
    <source>
        <dbReference type="ARBA" id="ARBA00022989"/>
    </source>
</evidence>
<dbReference type="GO" id="GO:0005886">
    <property type="term" value="C:plasma membrane"/>
    <property type="evidence" value="ECO:0007669"/>
    <property type="project" value="UniProtKB-SubCell"/>
</dbReference>
<feature type="domain" description="ABC transporter" evidence="11">
    <location>
        <begin position="362"/>
        <end position="596"/>
    </location>
</feature>
<evidence type="ECO:0000256" key="2">
    <source>
        <dbReference type="ARBA" id="ARBA00022448"/>
    </source>
</evidence>
<feature type="transmembrane region" description="Helical" evidence="10">
    <location>
        <begin position="168"/>
        <end position="198"/>
    </location>
</feature>
<reference evidence="14 16" key="2">
    <citation type="submission" date="2018-06" db="EMBL/GenBank/DDBJ databases">
        <authorList>
            <consortium name="Pathogen Informatics"/>
            <person name="Doyle S."/>
        </authorList>
    </citation>
    <scope>NUCLEOTIDE SEQUENCE [LARGE SCALE GENOMIC DNA]</scope>
    <source>
        <strain evidence="14 16">NCTC10338</strain>
    </source>
</reference>
<dbReference type="FunFam" id="1.20.1560.10:FF:000011">
    <property type="entry name" value="Multidrug ABC transporter ATP-binding protein"/>
    <property type="match status" value="1"/>
</dbReference>
<evidence type="ECO:0000259" key="11">
    <source>
        <dbReference type="PROSITE" id="PS50893"/>
    </source>
</evidence>
<dbReference type="InterPro" id="IPR011527">
    <property type="entry name" value="ABC1_TM_dom"/>
</dbReference>
<name>A0A2S0JZZ5_LYSSH</name>
<dbReference type="EMBL" id="UFSZ01000001">
    <property type="protein sequence ID" value="SUV17572.1"/>
    <property type="molecule type" value="Genomic_DNA"/>
</dbReference>
<dbReference type="Pfam" id="PF00664">
    <property type="entry name" value="ABC_membrane"/>
    <property type="match status" value="1"/>
</dbReference>
<dbReference type="InterPro" id="IPR036640">
    <property type="entry name" value="ABC1_TM_sf"/>
</dbReference>
<keyword evidence="7 10" id="KW-1133">Transmembrane helix</keyword>
<dbReference type="Gene3D" id="3.40.50.300">
    <property type="entry name" value="P-loop containing nucleotide triphosphate hydrolases"/>
    <property type="match status" value="1"/>
</dbReference>
<keyword evidence="3" id="KW-1003">Cell membrane</keyword>
<evidence type="ECO:0000256" key="9">
    <source>
        <dbReference type="SAM" id="MobiDB-lite"/>
    </source>
</evidence>
<dbReference type="InterPro" id="IPR003439">
    <property type="entry name" value="ABC_transporter-like_ATP-bd"/>
</dbReference>
<dbReference type="InterPro" id="IPR027417">
    <property type="entry name" value="P-loop_NTPase"/>
</dbReference>
<comment type="subcellular location">
    <subcellularLocation>
        <location evidence="1">Cell membrane</location>
        <topology evidence="1">Multi-pass membrane protein</topology>
    </subcellularLocation>
</comment>
<dbReference type="Gene3D" id="1.20.1560.10">
    <property type="entry name" value="ABC transporter type 1, transmembrane domain"/>
    <property type="match status" value="1"/>
</dbReference>
<dbReference type="SMART" id="SM00382">
    <property type="entry name" value="AAA"/>
    <property type="match status" value="1"/>
</dbReference>
<feature type="transmembrane region" description="Helical" evidence="10">
    <location>
        <begin position="279"/>
        <end position="308"/>
    </location>
</feature>
<dbReference type="EMBL" id="CP019980">
    <property type="protein sequence ID" value="AVK96629.1"/>
    <property type="molecule type" value="Genomic_DNA"/>
</dbReference>
<dbReference type="CDD" id="cd18547">
    <property type="entry name" value="ABC_6TM_Tm288_like"/>
    <property type="match status" value="1"/>
</dbReference>
<accession>A0A2S0JZZ5</accession>
<feature type="domain" description="ABC transmembrane type-1" evidence="12">
    <location>
        <begin position="47"/>
        <end position="328"/>
    </location>
</feature>
<sequence>MSQSQPKQINFGRGPRIGGPTEKAQNQKTTLLRLWHYIKQQKVELYFSVFFVIASTFLSLAGPYLIGHIVDDYIMKKQVAGAIRLGIVLACIFTVASLFTWLQTYVMIHVAMKTIRTLRLELFKKLQTLTVKFFDQHALGDLMSRVTNDIDNLNTALAQSVTQIVSSILTVIGVSIAMFALSWQLAIVTLIIIPLIVFTTKQIVKRSSKNYAARQRDLGKLNGTIEEMITGAEVVTLFGKEQQAIETFRLQNNNLRNSAQRAEITSGLLGPINNFMNNLGLAVVIGTGAFLAVKGLVTVGIIAAFVTYTRQFFRPLNQLSNLLNTFQSAIAGAERVFEILDEPSEVADKPQAIDCHSLKGDVAFQQVSFSYLPNQPILKNITFQAKAGETIALVGPTGSGKTTIINLLTRFYDVDAGEILIDGLNIEEYKMATIRKRVGVVLQDTYLFTGTIRENIRFGKLDATDAEVEEAAKIANAHNFIKYLPAQYDTVVQAGGANLSQGQRQLLAIARAILENADILILDEATSSVDTQTEVDIQKGLQHLMQGRTSFVIAHRLKTIENANQIFVIQQGEIVEQGNHQQLMQQQGIYNNLQQKLLLEQEQSSV</sequence>
<dbReference type="PROSITE" id="PS50893">
    <property type="entry name" value="ABC_TRANSPORTER_2"/>
    <property type="match status" value="1"/>
</dbReference>
<dbReference type="Proteomes" id="UP000238825">
    <property type="component" value="Chromosome"/>
</dbReference>
<dbReference type="InterPro" id="IPR003593">
    <property type="entry name" value="AAA+_ATPase"/>
</dbReference>
<dbReference type="AlphaFoldDB" id="A0A2S0JZZ5"/>
<dbReference type="InterPro" id="IPR039421">
    <property type="entry name" value="Type_1_exporter"/>
</dbReference>
<dbReference type="GO" id="GO:0016887">
    <property type="term" value="F:ATP hydrolysis activity"/>
    <property type="evidence" value="ECO:0007669"/>
    <property type="project" value="InterPro"/>
</dbReference>
<gene>
    <name evidence="14" type="primary">yfiC</name>
    <name evidence="13" type="ORF">LS41612_10285</name>
    <name evidence="14" type="ORF">NCTC10338_02676</name>
</gene>
<evidence type="ECO:0000256" key="4">
    <source>
        <dbReference type="ARBA" id="ARBA00022692"/>
    </source>
</evidence>
<dbReference type="InterPro" id="IPR017871">
    <property type="entry name" value="ABC_transporter-like_CS"/>
</dbReference>
<evidence type="ECO:0000256" key="3">
    <source>
        <dbReference type="ARBA" id="ARBA00022475"/>
    </source>
</evidence>
<evidence type="ECO:0000256" key="6">
    <source>
        <dbReference type="ARBA" id="ARBA00022840"/>
    </source>
</evidence>
<feature type="transmembrane region" description="Helical" evidence="10">
    <location>
        <begin position="82"/>
        <end position="102"/>
    </location>
</feature>
<dbReference type="FunFam" id="3.40.50.300:FF:000287">
    <property type="entry name" value="Multidrug ABC transporter ATP-binding protein"/>
    <property type="match status" value="1"/>
</dbReference>
<keyword evidence="6 13" id="KW-0067">ATP-binding</keyword>
<dbReference type="RefSeq" id="WP_024360951.1">
    <property type="nucleotide sequence ID" value="NZ_BJNS01000033.1"/>
</dbReference>
<dbReference type="SUPFAM" id="SSF90123">
    <property type="entry name" value="ABC transporter transmembrane region"/>
    <property type="match status" value="1"/>
</dbReference>
<keyword evidence="14" id="KW-0378">Hydrolase</keyword>
<dbReference type="PANTHER" id="PTHR43394:SF1">
    <property type="entry name" value="ATP-BINDING CASSETTE SUB-FAMILY B MEMBER 10, MITOCHONDRIAL"/>
    <property type="match status" value="1"/>
</dbReference>
<dbReference type="SUPFAM" id="SSF52540">
    <property type="entry name" value="P-loop containing nucleoside triphosphate hydrolases"/>
    <property type="match status" value="1"/>
</dbReference>
<dbReference type="PROSITE" id="PS50929">
    <property type="entry name" value="ABC_TM1F"/>
    <property type="match status" value="1"/>
</dbReference>
<dbReference type="CDD" id="cd03254">
    <property type="entry name" value="ABCC_Glucan_exporter_like"/>
    <property type="match status" value="1"/>
</dbReference>
<reference evidence="13 15" key="1">
    <citation type="submission" date="2017-03" db="EMBL/GenBank/DDBJ databases">
        <title>The whole genome sequencing and assembly of Lysinibacillus sphaericus DSM 28T strain.</title>
        <authorList>
            <person name="Lee Y.-J."/>
            <person name="Yi H."/>
            <person name="Bahn Y.-S."/>
            <person name="Kim J.F."/>
            <person name="Lee D.-W."/>
        </authorList>
    </citation>
    <scope>NUCLEOTIDE SEQUENCE [LARGE SCALE GENOMIC DNA]</scope>
    <source>
        <strain evidence="13 15">DSM 28</strain>
    </source>
</reference>
<evidence type="ECO:0000256" key="1">
    <source>
        <dbReference type="ARBA" id="ARBA00004651"/>
    </source>
</evidence>
<keyword evidence="2" id="KW-0813">Transport</keyword>
<organism evidence="13 15">
    <name type="scientific">Lysinibacillus sphaericus</name>
    <name type="common">Bacillus sphaericus</name>
    <dbReference type="NCBI Taxonomy" id="1421"/>
    <lineage>
        <taxon>Bacteria</taxon>
        <taxon>Bacillati</taxon>
        <taxon>Bacillota</taxon>
        <taxon>Bacilli</taxon>
        <taxon>Bacillales</taxon>
        <taxon>Bacillaceae</taxon>
        <taxon>Lysinibacillus</taxon>
    </lineage>
</organism>
<evidence type="ECO:0000313" key="13">
    <source>
        <dbReference type="EMBL" id="AVK96629.1"/>
    </source>
</evidence>
<keyword evidence="8 10" id="KW-0472">Membrane</keyword>